<sequence length="327" mass="36312">MLYSISDFRILSLRFKHHRGFAGLSSTHAHWLTSRLRLLLLTFAQYPAMESTEIPVSASSNDVLTTMDRKPISSELYDDLVFYFKYASCAYNLVCPRPNGKHLVTPFTNPVTDIQGFVARDDERKEIVVAIRGSLSLTDFLMDGQLALVPMISPGVSVPHGTRVHSGFLVCWNSVSLEIIEIVRNQINKHDYSVVVVGHSLGGALTDFAGVSLKQHFPDRDFRLYSYGAPRTGNEIFAHFINEEFGTEAFRVVHTTDGVPTMIPAMLGYHHHGIEYWQHTDPASAESTTQCSADGEDPTCSASVPTGGINPAHVWYFGIMASTSFCY</sequence>
<dbReference type="PANTHER" id="PTHR45856">
    <property type="entry name" value="ALPHA/BETA-HYDROLASES SUPERFAMILY PROTEIN"/>
    <property type="match status" value="1"/>
</dbReference>
<evidence type="ECO:0000256" key="3">
    <source>
        <dbReference type="ARBA" id="ARBA00047591"/>
    </source>
</evidence>
<evidence type="ECO:0000256" key="2">
    <source>
        <dbReference type="ARBA" id="ARBA00043996"/>
    </source>
</evidence>
<comment type="catalytic activity">
    <reaction evidence="4">
        <text>a monoacylglycerol + H2O = glycerol + a fatty acid + H(+)</text>
        <dbReference type="Rhea" id="RHEA:15245"/>
        <dbReference type="ChEBI" id="CHEBI:15377"/>
        <dbReference type="ChEBI" id="CHEBI:15378"/>
        <dbReference type="ChEBI" id="CHEBI:17408"/>
        <dbReference type="ChEBI" id="CHEBI:17754"/>
        <dbReference type="ChEBI" id="CHEBI:28868"/>
    </reaction>
</comment>
<dbReference type="EMBL" id="JASNQZ010000018">
    <property type="protein sequence ID" value="KAL0945501.1"/>
    <property type="molecule type" value="Genomic_DNA"/>
</dbReference>
<keyword evidence="1" id="KW-1015">Disulfide bond</keyword>
<dbReference type="SUPFAM" id="SSF53474">
    <property type="entry name" value="alpha/beta-Hydrolases"/>
    <property type="match status" value="1"/>
</dbReference>
<reference evidence="7" key="1">
    <citation type="submission" date="2024-06" db="EMBL/GenBank/DDBJ databases">
        <title>Multi-omics analyses provide insights into the biosynthesis of the anticancer antibiotic pleurotin in Hohenbuehelia grisea.</title>
        <authorList>
            <person name="Weaver J.A."/>
            <person name="Alberti F."/>
        </authorList>
    </citation>
    <scope>NUCLEOTIDE SEQUENCE [LARGE SCALE GENOMIC DNA]</scope>
    <source>
        <strain evidence="7">T-177</strain>
    </source>
</reference>
<dbReference type="InterPro" id="IPR029058">
    <property type="entry name" value="AB_hydrolase_fold"/>
</dbReference>
<comment type="caution">
    <text evidence="6">The sequence shown here is derived from an EMBL/GenBank/DDBJ whole genome shotgun (WGS) entry which is preliminary data.</text>
</comment>
<dbReference type="CDD" id="cd00519">
    <property type="entry name" value="Lipase_3"/>
    <property type="match status" value="1"/>
</dbReference>
<evidence type="ECO:0000256" key="4">
    <source>
        <dbReference type="ARBA" id="ARBA00048461"/>
    </source>
</evidence>
<keyword evidence="7" id="KW-1185">Reference proteome</keyword>
<evidence type="ECO:0000259" key="5">
    <source>
        <dbReference type="Pfam" id="PF01764"/>
    </source>
</evidence>
<dbReference type="Gene3D" id="3.40.50.1820">
    <property type="entry name" value="alpha/beta hydrolase"/>
    <property type="match status" value="1"/>
</dbReference>
<proteinExistence type="inferred from homology"/>
<protein>
    <recommendedName>
        <fullName evidence="5">Fungal lipase-type domain-containing protein</fullName>
    </recommendedName>
</protein>
<organism evidence="6 7">
    <name type="scientific">Hohenbuehelia grisea</name>
    <dbReference type="NCBI Taxonomy" id="104357"/>
    <lineage>
        <taxon>Eukaryota</taxon>
        <taxon>Fungi</taxon>
        <taxon>Dikarya</taxon>
        <taxon>Basidiomycota</taxon>
        <taxon>Agaricomycotina</taxon>
        <taxon>Agaricomycetes</taxon>
        <taxon>Agaricomycetidae</taxon>
        <taxon>Agaricales</taxon>
        <taxon>Pleurotineae</taxon>
        <taxon>Pleurotaceae</taxon>
        <taxon>Hohenbuehelia</taxon>
    </lineage>
</organism>
<evidence type="ECO:0000256" key="1">
    <source>
        <dbReference type="ARBA" id="ARBA00023157"/>
    </source>
</evidence>
<comment type="similarity">
    <text evidence="2">Belongs to the AB hydrolase superfamily. Lipase family. Class 3 subfamily.</text>
</comment>
<evidence type="ECO:0000313" key="6">
    <source>
        <dbReference type="EMBL" id="KAL0945501.1"/>
    </source>
</evidence>
<comment type="catalytic activity">
    <reaction evidence="3">
        <text>a diacylglycerol + H2O = a monoacylglycerol + a fatty acid + H(+)</text>
        <dbReference type="Rhea" id="RHEA:32731"/>
        <dbReference type="ChEBI" id="CHEBI:15377"/>
        <dbReference type="ChEBI" id="CHEBI:15378"/>
        <dbReference type="ChEBI" id="CHEBI:17408"/>
        <dbReference type="ChEBI" id="CHEBI:18035"/>
        <dbReference type="ChEBI" id="CHEBI:28868"/>
    </reaction>
</comment>
<gene>
    <name evidence="6" type="ORF">HGRIS_000985</name>
</gene>
<dbReference type="PANTHER" id="PTHR45856:SF11">
    <property type="entry name" value="FUNGAL LIPASE-LIKE DOMAIN-CONTAINING PROTEIN"/>
    <property type="match status" value="1"/>
</dbReference>
<feature type="domain" description="Fungal lipase-type" evidence="5">
    <location>
        <begin position="128"/>
        <end position="264"/>
    </location>
</feature>
<name>A0ABR3IQB4_9AGAR</name>
<dbReference type="InterPro" id="IPR051218">
    <property type="entry name" value="Sec_MonoDiacylglyc_Lipase"/>
</dbReference>
<accession>A0ABR3IQB4</accession>
<dbReference type="InterPro" id="IPR002921">
    <property type="entry name" value="Fungal_lipase-type"/>
</dbReference>
<evidence type="ECO:0000313" key="7">
    <source>
        <dbReference type="Proteomes" id="UP001556367"/>
    </source>
</evidence>
<dbReference type="Proteomes" id="UP001556367">
    <property type="component" value="Unassembled WGS sequence"/>
</dbReference>
<dbReference type="Pfam" id="PF01764">
    <property type="entry name" value="Lipase_3"/>
    <property type="match status" value="1"/>
</dbReference>